<organism evidence="1 2">
    <name type="scientific">Hibiscus syriacus</name>
    <name type="common">Rose of Sharon</name>
    <dbReference type="NCBI Taxonomy" id="106335"/>
    <lineage>
        <taxon>Eukaryota</taxon>
        <taxon>Viridiplantae</taxon>
        <taxon>Streptophyta</taxon>
        <taxon>Embryophyta</taxon>
        <taxon>Tracheophyta</taxon>
        <taxon>Spermatophyta</taxon>
        <taxon>Magnoliopsida</taxon>
        <taxon>eudicotyledons</taxon>
        <taxon>Gunneridae</taxon>
        <taxon>Pentapetalae</taxon>
        <taxon>rosids</taxon>
        <taxon>malvids</taxon>
        <taxon>Malvales</taxon>
        <taxon>Malvaceae</taxon>
        <taxon>Malvoideae</taxon>
        <taxon>Hibiscus</taxon>
    </lineage>
</organism>
<accession>A0A6A3B315</accession>
<dbReference type="Proteomes" id="UP000436088">
    <property type="component" value="Unassembled WGS sequence"/>
</dbReference>
<proteinExistence type="predicted"/>
<sequence length="220" mass="24384">MRESAICIKGLKQSGENFRANNQHEELRSSPELLERHLRHHHEPPTRCVSFPQSGFLGNDLDVRFVPQDTVLSKAERVGIRFGGSIEVFGGEEGSVDVIEGMERDAVLRDDGEVIIGRIVEYSGCKEASGGGDKRCRSPESAFGVWDEAVAENVAGRGSGHVDGGVGVDVDVEKRSLACRKKRFQRGRKWRSVLVKKRKAILGEEEEERWDEADGEAVAR</sequence>
<dbReference type="AlphaFoldDB" id="A0A6A3B315"/>
<comment type="caution">
    <text evidence="1">The sequence shown here is derived from an EMBL/GenBank/DDBJ whole genome shotgun (WGS) entry which is preliminary data.</text>
</comment>
<protein>
    <submittedName>
        <fullName evidence="1">Uncharacterized protein</fullName>
    </submittedName>
</protein>
<gene>
    <name evidence="1" type="ORF">F3Y22_tig00110294pilonHSYRG00033</name>
</gene>
<dbReference type="EMBL" id="VEPZ02000915">
    <property type="protein sequence ID" value="KAE8711394.1"/>
    <property type="molecule type" value="Genomic_DNA"/>
</dbReference>
<evidence type="ECO:0000313" key="1">
    <source>
        <dbReference type="EMBL" id="KAE8711394.1"/>
    </source>
</evidence>
<keyword evidence="2" id="KW-1185">Reference proteome</keyword>
<reference evidence="1" key="1">
    <citation type="submission" date="2019-09" db="EMBL/GenBank/DDBJ databases">
        <title>Draft genome information of white flower Hibiscus syriacus.</title>
        <authorList>
            <person name="Kim Y.-M."/>
        </authorList>
    </citation>
    <scope>NUCLEOTIDE SEQUENCE [LARGE SCALE GENOMIC DNA]</scope>
    <source>
        <strain evidence="1">YM2019G1</strain>
    </source>
</reference>
<name>A0A6A3B315_HIBSY</name>
<evidence type="ECO:0000313" key="2">
    <source>
        <dbReference type="Proteomes" id="UP000436088"/>
    </source>
</evidence>